<dbReference type="Proteomes" id="UP001217089">
    <property type="component" value="Unassembled WGS sequence"/>
</dbReference>
<organism evidence="8 9">
    <name type="scientific">Tegillarca granosa</name>
    <name type="common">Malaysian cockle</name>
    <name type="synonym">Anadara granosa</name>
    <dbReference type="NCBI Taxonomy" id="220873"/>
    <lineage>
        <taxon>Eukaryota</taxon>
        <taxon>Metazoa</taxon>
        <taxon>Spiralia</taxon>
        <taxon>Lophotrochozoa</taxon>
        <taxon>Mollusca</taxon>
        <taxon>Bivalvia</taxon>
        <taxon>Autobranchia</taxon>
        <taxon>Pteriomorphia</taxon>
        <taxon>Arcoida</taxon>
        <taxon>Arcoidea</taxon>
        <taxon>Arcidae</taxon>
        <taxon>Tegillarca</taxon>
    </lineage>
</organism>
<dbReference type="InterPro" id="IPR001452">
    <property type="entry name" value="SH3_domain"/>
</dbReference>
<evidence type="ECO:0000313" key="8">
    <source>
        <dbReference type="EMBL" id="KAJ8300491.1"/>
    </source>
</evidence>
<comment type="subcellular location">
    <subcellularLocation>
        <location evidence="1">Cytoplasm</location>
    </subcellularLocation>
</comment>
<evidence type="ECO:0000313" key="9">
    <source>
        <dbReference type="Proteomes" id="UP001217089"/>
    </source>
</evidence>
<proteinExistence type="predicted"/>
<keyword evidence="9" id="KW-1185">Reference proteome</keyword>
<evidence type="ECO:0000259" key="7">
    <source>
        <dbReference type="SMART" id="SM00326"/>
    </source>
</evidence>
<gene>
    <name evidence="8" type="ORF">KUTeg_022010</name>
</gene>
<evidence type="ECO:0000256" key="1">
    <source>
        <dbReference type="ARBA" id="ARBA00004496"/>
    </source>
</evidence>
<dbReference type="EMBL" id="JARBDR010000919">
    <property type="protein sequence ID" value="KAJ8300491.1"/>
    <property type="molecule type" value="Genomic_DNA"/>
</dbReference>
<keyword evidence="5" id="KW-0677">Repeat</keyword>
<protein>
    <recommendedName>
        <fullName evidence="7">SH3 domain-containing protein</fullName>
    </recommendedName>
</protein>
<dbReference type="Gene3D" id="2.30.30.40">
    <property type="entry name" value="SH3 Domains"/>
    <property type="match status" value="1"/>
</dbReference>
<evidence type="ECO:0000256" key="2">
    <source>
        <dbReference type="ARBA" id="ARBA00022443"/>
    </source>
</evidence>
<feature type="coiled-coil region" evidence="6">
    <location>
        <begin position="1207"/>
        <end position="1241"/>
    </location>
</feature>
<accession>A0ABQ9E9K4</accession>
<keyword evidence="3" id="KW-0963">Cytoplasm</keyword>
<dbReference type="SMART" id="SM00150">
    <property type="entry name" value="SPEC"/>
    <property type="match status" value="12"/>
</dbReference>
<evidence type="ECO:0000256" key="6">
    <source>
        <dbReference type="SAM" id="Coils"/>
    </source>
</evidence>
<keyword evidence="2" id="KW-0728">SH3 domain</keyword>
<dbReference type="InterPro" id="IPR018159">
    <property type="entry name" value="Spectrin/alpha-actinin"/>
</dbReference>
<feature type="domain" description="SH3" evidence="7">
    <location>
        <begin position="975"/>
        <end position="1020"/>
    </location>
</feature>
<dbReference type="PANTHER" id="PTHR11915">
    <property type="entry name" value="SPECTRIN/FILAMIN RELATED CYTOSKELETAL PROTEIN"/>
    <property type="match status" value="1"/>
</dbReference>
<evidence type="ECO:0000256" key="5">
    <source>
        <dbReference type="ARBA" id="ARBA00022737"/>
    </source>
</evidence>
<dbReference type="SUPFAM" id="SSF50044">
    <property type="entry name" value="SH3-domain"/>
    <property type="match status" value="1"/>
</dbReference>
<keyword evidence="6" id="KW-0175">Coiled coil</keyword>
<feature type="coiled-coil region" evidence="6">
    <location>
        <begin position="210"/>
        <end position="244"/>
    </location>
</feature>
<comment type="caution">
    <text evidence="8">The sequence shown here is derived from an EMBL/GenBank/DDBJ whole genome shotgun (WGS) entry which is preliminary data.</text>
</comment>
<dbReference type="Pfam" id="PF00435">
    <property type="entry name" value="Spectrin"/>
    <property type="match status" value="11"/>
</dbReference>
<dbReference type="Gene3D" id="1.20.5.170">
    <property type="match status" value="1"/>
</dbReference>
<feature type="coiled-coil region" evidence="6">
    <location>
        <begin position="1100"/>
        <end position="1160"/>
    </location>
</feature>
<sequence>MSLAYRIRRIRGREGLLIQKEDKMTEVQPREIKILETAEDIQHRREEVLNRYEVFKNACQDRRQKLEDSRRYQYFKRDADELESWIYEKLQTASDESYKDPTNLQAKIQKHQAFEAEVAAHANAIVVLDHTGNEMINQGHFASDIIRARLDELHRLWELLLSKLQEKGTKLKQALRLVQFMREYDEVMFWINDKEAFVSSEEFGQDLEHVEVLQKKFDEFQKDLQNHEDKVTEVNTLAEQLISDGHPEEETIKQRQQEINDAWQRLKQLSLLRQERLFGAHEIQRFNRDADETIVWIMEKDAILSSDDYGRDLASVQALQRKHEGVERDLAALEEKVTALGKEADRLIDIHPHSGEQINSKKTEIADNWEKLKGKAGERKTRLDDSYYLHRFLADFRDLVSWIHDMKAIISADDLAKDVAGAEALVERHHEHKGEIDAREDSFRSTVEAGQRLVDANHYAADEVRDKLSILSSEKSSLLDLWEERKILYEQCMDLQLFYRDTEHADAWMTKTRDLGDSLDGVEALIKKHEDFEKSLAAQEEKIKLLDDFATKLIISEHYAHDDVAARRDQLLQRRNALYEASTYRRQLLEESYKYQTFERDCDETKGWINEKRKTASDESYLDPTNLQTKVQKHLNFEAEVEANKNRIETIQQTGEQLIEENHYASETIRERVDEILKLWDSLFQQTERKDAWLSEIEGQFMSEDYGKPLHRHDLTSVQNLQKKHALLEADVAAHQDRIEGITIQANQFVESGHFDADNIKAKEQEVVDRYNALQEPMSNRKQKLEDALHLQQFLRDVEDEEDWIREKEPIASSTNRGRDLIGVQNLMKKHQALQAEIAGHEPRIGNVCQEGNVMINDGHFAAEEIQGRIEELQDRWQSLKDKAFQRKNDLEDSLQAQQYFADANEAESWMREKEPIAANTDYGKDEDSAEALLKKHEAFMSDLEAYRTVIEGLQDQAQACKQQEAPVIDDLGTEKVMSLYDYSEKSPREVSMKKGDDWWKVEVNDRQGFVPAAYVKKLDPSLSASTNNLMDEFTISVRQNQIETQYANLLDLGNQRREKLQESCKAYQLVREAAELASWITEKENLIVAEDVGEDLEQVEEMQKKFTDFQKDLRANEARLQELNSIADRLTAMGQTEAAEKIREQIAQLNSRWANLQQVTAVRAESLGSAHEVQRYHRDVDETKDWIDEKDQALNNDNYGHDLTSVQALQRKHEALERDLSALGEKVRDLDETAQRLMQTHPEQAESIYEHQVQINEMWNTLTAKAQARKAKLLDSYDLQRFLSDYRDLTSWINSMMSLVSSDELAKDVTGAEALLERHQAVTTEGVNIGSKNSSPVNLQMFSSEIVSHYGITQLPDEDMQEEGIQLIMLMEIRTEVDARSGTFQAFDVFGRQLLDNDHYASPDSVDYTAYEIRPVFGITAILS</sequence>
<dbReference type="SUPFAM" id="SSF46966">
    <property type="entry name" value="Spectrin repeat"/>
    <property type="match status" value="10"/>
</dbReference>
<name>A0ABQ9E9K4_TEGGR</name>
<evidence type="ECO:0000256" key="4">
    <source>
        <dbReference type="ARBA" id="ARBA00022553"/>
    </source>
</evidence>
<dbReference type="Gene3D" id="1.20.58.60">
    <property type="match status" value="12"/>
</dbReference>
<dbReference type="InterPro" id="IPR002017">
    <property type="entry name" value="Spectrin_repeat"/>
</dbReference>
<feature type="coiled-coil region" evidence="6">
    <location>
        <begin position="316"/>
        <end position="350"/>
    </location>
</feature>
<dbReference type="InterPro" id="IPR036028">
    <property type="entry name" value="SH3-like_dom_sf"/>
</dbReference>
<dbReference type="SMART" id="SM00326">
    <property type="entry name" value="SH3"/>
    <property type="match status" value="1"/>
</dbReference>
<dbReference type="CDD" id="cd00176">
    <property type="entry name" value="SPEC"/>
    <property type="match status" value="6"/>
</dbReference>
<reference evidence="8 9" key="1">
    <citation type="submission" date="2022-12" db="EMBL/GenBank/DDBJ databases">
        <title>Chromosome-level genome of Tegillarca granosa.</title>
        <authorList>
            <person name="Kim J."/>
        </authorList>
    </citation>
    <scope>NUCLEOTIDE SEQUENCE [LARGE SCALE GENOMIC DNA]</scope>
    <source>
        <strain evidence="8">Teg-2019</strain>
        <tissue evidence="8">Adductor muscle</tissue>
    </source>
</reference>
<evidence type="ECO:0000256" key="3">
    <source>
        <dbReference type="ARBA" id="ARBA00022490"/>
    </source>
</evidence>
<keyword evidence="4" id="KW-0597">Phosphoprotein</keyword>